<dbReference type="Proteomes" id="UP001497392">
    <property type="component" value="Unassembled WGS sequence"/>
</dbReference>
<dbReference type="EMBL" id="CAXHTA020000005">
    <property type="protein sequence ID" value="CAL5221597.1"/>
    <property type="molecule type" value="Genomic_DNA"/>
</dbReference>
<organism evidence="2 3">
    <name type="scientific">Coccomyxa viridis</name>
    <dbReference type="NCBI Taxonomy" id="1274662"/>
    <lineage>
        <taxon>Eukaryota</taxon>
        <taxon>Viridiplantae</taxon>
        <taxon>Chlorophyta</taxon>
        <taxon>core chlorophytes</taxon>
        <taxon>Trebouxiophyceae</taxon>
        <taxon>Trebouxiophyceae incertae sedis</taxon>
        <taxon>Coccomyxaceae</taxon>
        <taxon>Coccomyxa</taxon>
    </lineage>
</organism>
<feature type="region of interest" description="Disordered" evidence="1">
    <location>
        <begin position="178"/>
        <end position="258"/>
    </location>
</feature>
<accession>A0ABP1FVM5</accession>
<feature type="region of interest" description="Disordered" evidence="1">
    <location>
        <begin position="21"/>
        <end position="52"/>
    </location>
</feature>
<gene>
    <name evidence="2" type="primary">g3817</name>
    <name evidence="2" type="ORF">VP750_LOCUS3256</name>
</gene>
<name>A0ABP1FVM5_9CHLO</name>
<evidence type="ECO:0000313" key="2">
    <source>
        <dbReference type="EMBL" id="CAL5221597.1"/>
    </source>
</evidence>
<proteinExistence type="predicted"/>
<reference evidence="2 3" key="1">
    <citation type="submission" date="2024-06" db="EMBL/GenBank/DDBJ databases">
        <authorList>
            <person name="Kraege A."/>
            <person name="Thomma B."/>
        </authorList>
    </citation>
    <scope>NUCLEOTIDE SEQUENCE [LARGE SCALE GENOMIC DNA]</scope>
</reference>
<evidence type="ECO:0000313" key="3">
    <source>
        <dbReference type="Proteomes" id="UP001497392"/>
    </source>
</evidence>
<feature type="region of interest" description="Disordered" evidence="1">
    <location>
        <begin position="90"/>
        <end position="115"/>
    </location>
</feature>
<comment type="caution">
    <text evidence="2">The sequence shown here is derived from an EMBL/GenBank/DDBJ whole genome shotgun (WGS) entry which is preliminary data.</text>
</comment>
<keyword evidence="3" id="KW-1185">Reference proteome</keyword>
<protein>
    <submittedName>
        <fullName evidence="2">G3817 protein</fullName>
    </submittedName>
</protein>
<evidence type="ECO:0000256" key="1">
    <source>
        <dbReference type="SAM" id="MobiDB-lite"/>
    </source>
</evidence>
<sequence length="258" mass="26658">MENSCVLIGTFRAESGCACAENTSANEGQPGNTRKSQDSRQGGQASLATIDSLASSIEERKISNGSSLPLSSLPQPLTPRTAALLQRVSEAAAGRQGSRLKPTDSGPAESSGEVAPPVLGAVHHDMELQTPNQGNTLAGDSNTQKVMRQDASAGLVGGLAQGLLAEAQPAQTFALASTSASGDALLDQSRAAQPEKPSVDFTTDNGVEDAGPTREQAQPQALSQKRPAKATPPSLEEHQPQSPKRHRKSGKASFCTAI</sequence>